<evidence type="ECO:0000256" key="2">
    <source>
        <dbReference type="ARBA" id="ARBA00022723"/>
    </source>
</evidence>
<evidence type="ECO:0000256" key="1">
    <source>
        <dbReference type="ARBA" id="ARBA00022722"/>
    </source>
</evidence>
<accession>A0A381PU48</accession>
<gene>
    <name evidence="7" type="ORF">METZ01_LOCUS23436</name>
</gene>
<sequence length="254" mass="29722">MKNFVILIFLLFGNTNSTIWGPTGHRVVGEIAEQNISKKTKEEISKILDGQTLADISVYADEIKSDDRYDKYYSWHFINFDLEEDYSESIKSEDGDLFIAINKCIDVLKSKSSDNESKAFHLKLLVHFIGDLHQPLHLGQKEDRGGNRINVKWFGRNTNLHSVWDSKMIDGYQMSYSEMAYNLQKSKTNKSKKFERKDLNRWINEIHIHTNNIYKSLDNTSLGYEYQYKNFDLVKILLFKGGHRLAEILNYIFD</sequence>
<keyword evidence="3" id="KW-0255">Endonuclease</keyword>
<dbReference type="PANTHER" id="PTHR33146">
    <property type="entry name" value="ENDONUCLEASE 4"/>
    <property type="match status" value="1"/>
</dbReference>
<keyword evidence="2" id="KW-0479">Metal-binding</keyword>
<keyword evidence="1" id="KW-0540">Nuclease</keyword>
<dbReference type="EMBL" id="UINC01001094">
    <property type="protein sequence ID" value="SUZ70582.1"/>
    <property type="molecule type" value="Genomic_DNA"/>
</dbReference>
<keyword evidence="5" id="KW-1015">Disulfide bond</keyword>
<dbReference type="GO" id="GO:0004519">
    <property type="term" value="F:endonuclease activity"/>
    <property type="evidence" value="ECO:0007669"/>
    <property type="project" value="UniProtKB-KW"/>
</dbReference>
<dbReference type="GO" id="GO:0046872">
    <property type="term" value="F:metal ion binding"/>
    <property type="evidence" value="ECO:0007669"/>
    <property type="project" value="UniProtKB-KW"/>
</dbReference>
<reference evidence="7" key="1">
    <citation type="submission" date="2018-05" db="EMBL/GenBank/DDBJ databases">
        <authorList>
            <person name="Lanie J.A."/>
            <person name="Ng W.-L."/>
            <person name="Kazmierczak K.M."/>
            <person name="Andrzejewski T.M."/>
            <person name="Davidsen T.M."/>
            <person name="Wayne K.J."/>
            <person name="Tettelin H."/>
            <person name="Glass J.I."/>
            <person name="Rusch D."/>
            <person name="Podicherti R."/>
            <person name="Tsui H.-C.T."/>
            <person name="Winkler M.E."/>
        </authorList>
    </citation>
    <scope>NUCLEOTIDE SEQUENCE</scope>
</reference>
<dbReference type="Gene3D" id="1.10.575.10">
    <property type="entry name" value="P1 Nuclease"/>
    <property type="match status" value="1"/>
</dbReference>
<evidence type="ECO:0000256" key="4">
    <source>
        <dbReference type="ARBA" id="ARBA00022801"/>
    </source>
</evidence>
<evidence type="ECO:0008006" key="8">
    <source>
        <dbReference type="Google" id="ProtNLM"/>
    </source>
</evidence>
<keyword evidence="6" id="KW-0325">Glycoprotein</keyword>
<evidence type="ECO:0000313" key="7">
    <source>
        <dbReference type="EMBL" id="SUZ70582.1"/>
    </source>
</evidence>
<dbReference type="PANTHER" id="PTHR33146:SF26">
    <property type="entry name" value="ENDONUCLEASE 4"/>
    <property type="match status" value="1"/>
</dbReference>
<dbReference type="GO" id="GO:0016788">
    <property type="term" value="F:hydrolase activity, acting on ester bonds"/>
    <property type="evidence" value="ECO:0007669"/>
    <property type="project" value="InterPro"/>
</dbReference>
<keyword evidence="4" id="KW-0378">Hydrolase</keyword>
<proteinExistence type="predicted"/>
<dbReference type="AlphaFoldDB" id="A0A381PU48"/>
<dbReference type="InterPro" id="IPR008947">
    <property type="entry name" value="PLipase_C/P1_nuclease_dom_sf"/>
</dbReference>
<dbReference type="SUPFAM" id="SSF48537">
    <property type="entry name" value="Phospholipase C/P1 nuclease"/>
    <property type="match status" value="1"/>
</dbReference>
<dbReference type="CDD" id="cd11010">
    <property type="entry name" value="S1-P1_nuclease"/>
    <property type="match status" value="1"/>
</dbReference>
<evidence type="ECO:0000256" key="3">
    <source>
        <dbReference type="ARBA" id="ARBA00022759"/>
    </source>
</evidence>
<name>A0A381PU48_9ZZZZ</name>
<dbReference type="InterPro" id="IPR003154">
    <property type="entry name" value="S1/P1nuclease"/>
</dbReference>
<dbReference type="GO" id="GO:0006308">
    <property type="term" value="P:DNA catabolic process"/>
    <property type="evidence" value="ECO:0007669"/>
    <property type="project" value="InterPro"/>
</dbReference>
<evidence type="ECO:0000256" key="6">
    <source>
        <dbReference type="ARBA" id="ARBA00023180"/>
    </source>
</evidence>
<evidence type="ECO:0000256" key="5">
    <source>
        <dbReference type="ARBA" id="ARBA00023157"/>
    </source>
</evidence>
<protein>
    <recommendedName>
        <fullName evidence="8">S1/P1 Nuclease</fullName>
    </recommendedName>
</protein>
<organism evidence="7">
    <name type="scientific">marine metagenome</name>
    <dbReference type="NCBI Taxonomy" id="408172"/>
    <lineage>
        <taxon>unclassified sequences</taxon>
        <taxon>metagenomes</taxon>
        <taxon>ecological metagenomes</taxon>
    </lineage>
</organism>
<dbReference type="GO" id="GO:0003676">
    <property type="term" value="F:nucleic acid binding"/>
    <property type="evidence" value="ECO:0007669"/>
    <property type="project" value="InterPro"/>
</dbReference>
<dbReference type="Pfam" id="PF02265">
    <property type="entry name" value="S1-P1_nuclease"/>
    <property type="match status" value="1"/>
</dbReference>